<proteinExistence type="predicted"/>
<dbReference type="AlphaFoldDB" id="A0AA39T2J1"/>
<evidence type="ECO:0000313" key="2">
    <source>
        <dbReference type="EMBL" id="KAK0612916.1"/>
    </source>
</evidence>
<feature type="transmembrane region" description="Helical" evidence="1">
    <location>
        <begin position="85"/>
        <end position="108"/>
    </location>
</feature>
<sequence>MMTGNMIPLPALLFRRVQMRPNKTAPSQPHPWRPCTATFPPRTIPSCHPPTPLRIPVVDLAHCKPKMIDLPSPVKAPRKSSFEHYGACIILSFISCLSVWMTGCDGGILFFMQWKLLIPLKGLHCSRFHLQVCLCLLSLFSLDAWTFAVACVLRNKGGMFSRKRLDRQLGWCVAAPASSEDPCT</sequence>
<dbReference type="EMBL" id="JAULSR010000008">
    <property type="protein sequence ID" value="KAK0612916.1"/>
    <property type="molecule type" value="Genomic_DNA"/>
</dbReference>
<keyword evidence="1" id="KW-1133">Transmembrane helix</keyword>
<dbReference type="Proteomes" id="UP001174934">
    <property type="component" value="Unassembled WGS sequence"/>
</dbReference>
<keyword evidence="3" id="KW-1185">Reference proteome</keyword>
<reference evidence="2" key="1">
    <citation type="submission" date="2023-06" db="EMBL/GenBank/DDBJ databases">
        <title>Genome-scale phylogeny and comparative genomics of the fungal order Sordariales.</title>
        <authorList>
            <consortium name="Lawrence Berkeley National Laboratory"/>
            <person name="Hensen N."/>
            <person name="Bonometti L."/>
            <person name="Westerberg I."/>
            <person name="Brannstrom I.O."/>
            <person name="Guillou S."/>
            <person name="Cros-Aarteil S."/>
            <person name="Calhoun S."/>
            <person name="Haridas S."/>
            <person name="Kuo A."/>
            <person name="Mondo S."/>
            <person name="Pangilinan J."/>
            <person name="Riley R."/>
            <person name="LaButti K."/>
            <person name="Andreopoulos B."/>
            <person name="Lipzen A."/>
            <person name="Chen C."/>
            <person name="Yanf M."/>
            <person name="Daum C."/>
            <person name="Ng V."/>
            <person name="Clum A."/>
            <person name="Steindorff A."/>
            <person name="Ohm R."/>
            <person name="Martin F."/>
            <person name="Silar P."/>
            <person name="Natvig D."/>
            <person name="Lalanne C."/>
            <person name="Gautier V."/>
            <person name="Ament-velasquez S.L."/>
            <person name="Kruys A."/>
            <person name="Hutchinson M.I."/>
            <person name="Powell A.J."/>
            <person name="Barry K."/>
            <person name="Miller A.N."/>
            <person name="Grigoriev I.V."/>
            <person name="Debuchy R."/>
            <person name="Gladieux P."/>
            <person name="Thoren M.H."/>
            <person name="Johannesson H."/>
        </authorList>
    </citation>
    <scope>NUCLEOTIDE SEQUENCE</scope>
    <source>
        <strain evidence="2">SMH3391-2</strain>
    </source>
</reference>
<gene>
    <name evidence="2" type="ORF">B0T17DRAFT_388519</name>
</gene>
<protein>
    <submittedName>
        <fullName evidence="2">Uncharacterized protein</fullName>
    </submittedName>
</protein>
<keyword evidence="1" id="KW-0472">Membrane</keyword>
<comment type="caution">
    <text evidence="2">The sequence shown here is derived from an EMBL/GenBank/DDBJ whole genome shotgun (WGS) entry which is preliminary data.</text>
</comment>
<name>A0AA39T2J1_9PEZI</name>
<organism evidence="2 3">
    <name type="scientific">Bombardia bombarda</name>
    <dbReference type="NCBI Taxonomy" id="252184"/>
    <lineage>
        <taxon>Eukaryota</taxon>
        <taxon>Fungi</taxon>
        <taxon>Dikarya</taxon>
        <taxon>Ascomycota</taxon>
        <taxon>Pezizomycotina</taxon>
        <taxon>Sordariomycetes</taxon>
        <taxon>Sordariomycetidae</taxon>
        <taxon>Sordariales</taxon>
        <taxon>Lasiosphaeriaceae</taxon>
        <taxon>Bombardia</taxon>
    </lineage>
</organism>
<evidence type="ECO:0000313" key="3">
    <source>
        <dbReference type="Proteomes" id="UP001174934"/>
    </source>
</evidence>
<keyword evidence="1" id="KW-0812">Transmembrane</keyword>
<feature type="transmembrane region" description="Helical" evidence="1">
    <location>
        <begin position="128"/>
        <end position="153"/>
    </location>
</feature>
<accession>A0AA39T2J1</accession>
<evidence type="ECO:0000256" key="1">
    <source>
        <dbReference type="SAM" id="Phobius"/>
    </source>
</evidence>